<feature type="transmembrane region" description="Helical" evidence="1">
    <location>
        <begin position="142"/>
        <end position="164"/>
    </location>
</feature>
<sequence length="443" mass="48656">MGVAVAFWLWLQLQRQALGIAWEDSYHHWLIAAQIARTGVALDPLTGTSNGWLPLYHWLAAGWLATFGWHNLGALATLSALLTLGSAALLVRHAGLGAAVIFLFNPITVLNGSLSIVEPLSTLLVLAGALAWQKERLLCGSFFWSLAALADRGSWPLVLLAVGWQAWQYREHPRVQYLWTLLPVVALAIGLWLTHQESERTLLWASVDQQQLPGLSQKFAQLAAFSVRPLALPLALAALGVLVNSKKQAGLALLAGGYLVVLGALVAGGELTGSSRYYLVLVALLAALCPTHRKLSVLPFAAAALLLVFSFDYLQLWPRWVVLGRPSELAGEWLARRVDPARLLITDSPVVAFYSHWPPERIRGGFYPPDKNSYIAAITDRRYRQVYPLLKRFPALAAGQIPPGFQLVYAPHHWSTSYGAKAVRVFVRQTGHNPALFTKDVLN</sequence>
<feature type="transmembrane region" description="Helical" evidence="1">
    <location>
        <begin position="222"/>
        <end position="243"/>
    </location>
</feature>
<evidence type="ECO:0000313" key="3">
    <source>
        <dbReference type="Proteomes" id="UP000017396"/>
    </source>
</evidence>
<dbReference type="OrthoDB" id="9824022at2"/>
<feature type="transmembrane region" description="Helical" evidence="1">
    <location>
        <begin position="176"/>
        <end position="194"/>
    </location>
</feature>
<dbReference type="EMBL" id="CP003587">
    <property type="protein sequence ID" value="AGY59037.1"/>
    <property type="molecule type" value="Genomic_DNA"/>
</dbReference>
<keyword evidence="1" id="KW-0812">Transmembrane</keyword>
<dbReference type="RefSeq" id="WP_023174253.1">
    <property type="nucleotide sequence ID" value="NC_022600.1"/>
</dbReference>
<protein>
    <submittedName>
        <fullName evidence="2">4-amino-4-deoxy-L-arabinose transferase-related glycosyltransferase of PMT family</fullName>
    </submittedName>
</protein>
<dbReference type="Proteomes" id="UP000017396">
    <property type="component" value="Chromosome"/>
</dbReference>
<name>U5QJ79_GLOK1</name>
<feature type="transmembrane region" description="Helical" evidence="1">
    <location>
        <begin position="250"/>
        <end position="269"/>
    </location>
</feature>
<accession>U5QJ79</accession>
<dbReference type="KEGG" id="glj:GKIL_2791"/>
<feature type="transmembrane region" description="Helical" evidence="1">
    <location>
        <begin position="298"/>
        <end position="317"/>
    </location>
</feature>
<keyword evidence="1" id="KW-1133">Transmembrane helix</keyword>
<proteinExistence type="predicted"/>
<keyword evidence="2" id="KW-0808">Transferase</keyword>
<dbReference type="AlphaFoldDB" id="U5QJ79"/>
<organism evidence="2 3">
    <name type="scientific">Gloeobacter kilaueensis (strain ATCC BAA-2537 / CCAP 1431/1 / ULC 316 / JS1)</name>
    <dbReference type="NCBI Taxonomy" id="1183438"/>
    <lineage>
        <taxon>Bacteria</taxon>
        <taxon>Bacillati</taxon>
        <taxon>Cyanobacteriota</taxon>
        <taxon>Cyanophyceae</taxon>
        <taxon>Gloeobacterales</taxon>
        <taxon>Gloeobacteraceae</taxon>
        <taxon>Gloeobacter</taxon>
    </lineage>
</organism>
<evidence type="ECO:0000313" key="2">
    <source>
        <dbReference type="EMBL" id="AGY59037.1"/>
    </source>
</evidence>
<dbReference type="HOGENOM" id="CLU_617868_0_0_3"/>
<gene>
    <name evidence="2" type="ORF">GKIL_2791</name>
</gene>
<evidence type="ECO:0000256" key="1">
    <source>
        <dbReference type="SAM" id="Phobius"/>
    </source>
</evidence>
<feature type="transmembrane region" description="Helical" evidence="1">
    <location>
        <begin position="103"/>
        <end position="130"/>
    </location>
</feature>
<dbReference type="GO" id="GO:0016740">
    <property type="term" value="F:transferase activity"/>
    <property type="evidence" value="ECO:0007669"/>
    <property type="project" value="UniProtKB-KW"/>
</dbReference>
<keyword evidence="3" id="KW-1185">Reference proteome</keyword>
<reference evidence="2 3" key="1">
    <citation type="journal article" date="2013" name="PLoS ONE">
        <title>Cultivation and Complete Genome Sequencing of Gloeobacter kilaueensis sp. nov., from a Lava Cave in Kilauea Caldera, Hawai'i.</title>
        <authorList>
            <person name="Saw J.H."/>
            <person name="Schatz M."/>
            <person name="Brown M.V."/>
            <person name="Kunkel D.D."/>
            <person name="Foster J.S."/>
            <person name="Shick H."/>
            <person name="Christensen S."/>
            <person name="Hou S."/>
            <person name="Wan X."/>
            <person name="Donachie S.P."/>
        </authorList>
    </citation>
    <scope>NUCLEOTIDE SEQUENCE [LARGE SCALE GENOMIC DNA]</scope>
    <source>
        <strain evidence="3">JS</strain>
    </source>
</reference>
<keyword evidence="1" id="KW-0472">Membrane</keyword>